<dbReference type="SUPFAM" id="SSF55785">
    <property type="entry name" value="PYP-like sensor domain (PAS domain)"/>
    <property type="match status" value="1"/>
</dbReference>
<evidence type="ECO:0000313" key="7">
    <source>
        <dbReference type="Proteomes" id="UP000651050"/>
    </source>
</evidence>
<proteinExistence type="predicted"/>
<dbReference type="InterPro" id="IPR036890">
    <property type="entry name" value="HATPase_C_sf"/>
</dbReference>
<evidence type="ECO:0000256" key="2">
    <source>
        <dbReference type="ARBA" id="ARBA00012438"/>
    </source>
</evidence>
<keyword evidence="7" id="KW-1185">Reference proteome</keyword>
<evidence type="ECO:0000313" key="6">
    <source>
        <dbReference type="EMBL" id="MBG9387606.1"/>
    </source>
</evidence>
<dbReference type="Gene3D" id="3.30.450.20">
    <property type="entry name" value="PAS domain"/>
    <property type="match status" value="1"/>
</dbReference>
<evidence type="ECO:0000259" key="4">
    <source>
        <dbReference type="PROSITE" id="PS50109"/>
    </source>
</evidence>
<feature type="domain" description="Histidine kinase" evidence="4">
    <location>
        <begin position="153"/>
        <end position="370"/>
    </location>
</feature>
<feature type="domain" description="PAS" evidence="5">
    <location>
        <begin position="25"/>
        <end position="80"/>
    </location>
</feature>
<dbReference type="PROSITE" id="PS50109">
    <property type="entry name" value="HIS_KIN"/>
    <property type="match status" value="1"/>
</dbReference>
<dbReference type="EC" id="2.7.13.3" evidence="2"/>
<name>A0A931H2Y4_9BURK</name>
<dbReference type="RefSeq" id="WP_196985519.1">
    <property type="nucleotide sequence ID" value="NZ_JADWYS010000001.1"/>
</dbReference>
<accession>A0A931H2Y4</accession>
<dbReference type="InterPro" id="IPR000014">
    <property type="entry name" value="PAS"/>
</dbReference>
<dbReference type="PROSITE" id="PS50112">
    <property type="entry name" value="PAS"/>
    <property type="match status" value="1"/>
</dbReference>
<evidence type="ECO:0000259" key="5">
    <source>
        <dbReference type="PROSITE" id="PS50112"/>
    </source>
</evidence>
<dbReference type="CDD" id="cd00130">
    <property type="entry name" value="PAS"/>
    <property type="match status" value="1"/>
</dbReference>
<dbReference type="CDD" id="cd00082">
    <property type="entry name" value="HisKA"/>
    <property type="match status" value="1"/>
</dbReference>
<dbReference type="Pfam" id="PF08448">
    <property type="entry name" value="PAS_4"/>
    <property type="match status" value="1"/>
</dbReference>
<dbReference type="SUPFAM" id="SSF47384">
    <property type="entry name" value="Homodimeric domain of signal transducing histidine kinase"/>
    <property type="match status" value="1"/>
</dbReference>
<evidence type="ECO:0000256" key="1">
    <source>
        <dbReference type="ARBA" id="ARBA00000085"/>
    </source>
</evidence>
<sequence>MATDEPRDSRFLLGLALEAVQDHAVLLLDPQGVILDWLCGAEKIFGYGAPEVRGRHFSLLFVAEDIARGLPELELAVARRDSTSEDDRWHARKDGAHVWVSGTVNALQDAAGLHGFIKIMRDRTDLRMQSEAGANQLVLVQDTLERTRTFTHTLGHELLTPLTPMRIASHIARQATAEPKVVEASRIIESQIKVMERIANDLADVTRLEHRKLEMRVSQFDVRELLEREAGAHAEAFRAKGLQLDTILPDEPLLLAADAVRVQQALANLLSNALKYTPAGGRVWLKATQEAQETVIRVEDTGIGIAADVLPRIFELFTQEPGARDFAPGGLGIGLAVVSQIAALHGGVAQARSAGTGKGAEFTLRLPSNGLPP</sequence>
<dbReference type="InterPro" id="IPR013656">
    <property type="entry name" value="PAS_4"/>
</dbReference>
<comment type="caution">
    <text evidence="6">The sequence shown here is derived from an EMBL/GenBank/DDBJ whole genome shotgun (WGS) entry which is preliminary data.</text>
</comment>
<dbReference type="Proteomes" id="UP000651050">
    <property type="component" value="Unassembled WGS sequence"/>
</dbReference>
<dbReference type="PANTHER" id="PTHR43547">
    <property type="entry name" value="TWO-COMPONENT HISTIDINE KINASE"/>
    <property type="match status" value="1"/>
</dbReference>
<dbReference type="NCBIfam" id="TIGR00229">
    <property type="entry name" value="sensory_box"/>
    <property type="match status" value="1"/>
</dbReference>
<gene>
    <name evidence="6" type="ORF">I5803_06225</name>
</gene>
<reference evidence="6" key="1">
    <citation type="submission" date="2020-11" db="EMBL/GenBank/DDBJ databases">
        <title>Bacterial whole genome sequence for Caenimonas sp. DR4.4.</title>
        <authorList>
            <person name="Le V."/>
            <person name="Ko S.-R."/>
            <person name="Ahn C.-Y."/>
            <person name="Oh H.-M."/>
        </authorList>
    </citation>
    <scope>NUCLEOTIDE SEQUENCE</scope>
    <source>
        <strain evidence="6">DR4.4</strain>
    </source>
</reference>
<protein>
    <recommendedName>
        <fullName evidence="2">histidine kinase</fullName>
        <ecNumber evidence="2">2.7.13.3</ecNumber>
    </recommendedName>
</protein>
<dbReference type="Pfam" id="PF00512">
    <property type="entry name" value="HisKA"/>
    <property type="match status" value="1"/>
</dbReference>
<dbReference type="InterPro" id="IPR005467">
    <property type="entry name" value="His_kinase_dom"/>
</dbReference>
<dbReference type="Pfam" id="PF02518">
    <property type="entry name" value="HATPase_c"/>
    <property type="match status" value="1"/>
</dbReference>
<dbReference type="InterPro" id="IPR004358">
    <property type="entry name" value="Sig_transdc_His_kin-like_C"/>
</dbReference>
<dbReference type="InterPro" id="IPR003661">
    <property type="entry name" value="HisK_dim/P_dom"/>
</dbReference>
<dbReference type="InterPro" id="IPR003594">
    <property type="entry name" value="HATPase_dom"/>
</dbReference>
<dbReference type="CDD" id="cd00075">
    <property type="entry name" value="HATPase"/>
    <property type="match status" value="1"/>
</dbReference>
<dbReference type="SMART" id="SM00387">
    <property type="entry name" value="HATPase_c"/>
    <property type="match status" value="1"/>
</dbReference>
<dbReference type="SUPFAM" id="SSF55874">
    <property type="entry name" value="ATPase domain of HSP90 chaperone/DNA topoisomerase II/histidine kinase"/>
    <property type="match status" value="1"/>
</dbReference>
<organism evidence="6 7">
    <name type="scientific">Caenimonas aquaedulcis</name>
    <dbReference type="NCBI Taxonomy" id="2793270"/>
    <lineage>
        <taxon>Bacteria</taxon>
        <taxon>Pseudomonadati</taxon>
        <taxon>Pseudomonadota</taxon>
        <taxon>Betaproteobacteria</taxon>
        <taxon>Burkholderiales</taxon>
        <taxon>Comamonadaceae</taxon>
        <taxon>Caenimonas</taxon>
    </lineage>
</organism>
<dbReference type="AlphaFoldDB" id="A0A931H2Y4"/>
<evidence type="ECO:0000256" key="3">
    <source>
        <dbReference type="ARBA" id="ARBA00022553"/>
    </source>
</evidence>
<dbReference type="PRINTS" id="PR00344">
    <property type="entry name" value="BCTRLSENSOR"/>
</dbReference>
<dbReference type="InterPro" id="IPR036097">
    <property type="entry name" value="HisK_dim/P_sf"/>
</dbReference>
<dbReference type="EMBL" id="JADWYS010000001">
    <property type="protein sequence ID" value="MBG9387606.1"/>
    <property type="molecule type" value="Genomic_DNA"/>
</dbReference>
<comment type="catalytic activity">
    <reaction evidence="1">
        <text>ATP + protein L-histidine = ADP + protein N-phospho-L-histidine.</text>
        <dbReference type="EC" id="2.7.13.3"/>
    </reaction>
</comment>
<dbReference type="SMART" id="SM00388">
    <property type="entry name" value="HisKA"/>
    <property type="match status" value="1"/>
</dbReference>
<dbReference type="Gene3D" id="3.30.565.10">
    <property type="entry name" value="Histidine kinase-like ATPase, C-terminal domain"/>
    <property type="match status" value="1"/>
</dbReference>
<keyword evidence="3" id="KW-0597">Phosphoprotein</keyword>
<dbReference type="Gene3D" id="1.10.287.130">
    <property type="match status" value="1"/>
</dbReference>
<dbReference type="GO" id="GO:0000155">
    <property type="term" value="F:phosphorelay sensor kinase activity"/>
    <property type="evidence" value="ECO:0007669"/>
    <property type="project" value="InterPro"/>
</dbReference>
<dbReference type="InterPro" id="IPR035965">
    <property type="entry name" value="PAS-like_dom_sf"/>
</dbReference>
<dbReference type="PANTHER" id="PTHR43547:SF2">
    <property type="entry name" value="HYBRID SIGNAL TRANSDUCTION HISTIDINE KINASE C"/>
    <property type="match status" value="1"/>
</dbReference>